<proteinExistence type="predicted"/>
<feature type="compositionally biased region" description="Acidic residues" evidence="1">
    <location>
        <begin position="15"/>
        <end position="28"/>
    </location>
</feature>
<dbReference type="Proteomes" id="UP000230750">
    <property type="component" value="Unassembled WGS sequence"/>
</dbReference>
<organism evidence="2 3">
    <name type="scientific">Stichopus japonicus</name>
    <name type="common">Sea cucumber</name>
    <dbReference type="NCBI Taxonomy" id="307972"/>
    <lineage>
        <taxon>Eukaryota</taxon>
        <taxon>Metazoa</taxon>
        <taxon>Echinodermata</taxon>
        <taxon>Eleutherozoa</taxon>
        <taxon>Echinozoa</taxon>
        <taxon>Holothuroidea</taxon>
        <taxon>Aspidochirotacea</taxon>
        <taxon>Aspidochirotida</taxon>
        <taxon>Stichopodidae</taxon>
        <taxon>Apostichopus</taxon>
    </lineage>
</organism>
<feature type="region of interest" description="Disordered" evidence="1">
    <location>
        <begin position="1"/>
        <end position="28"/>
    </location>
</feature>
<accession>A0A2G8JAT1</accession>
<comment type="caution">
    <text evidence="2">The sequence shown here is derived from an EMBL/GenBank/DDBJ whole genome shotgun (WGS) entry which is preliminary data.</text>
</comment>
<dbReference type="AlphaFoldDB" id="A0A2G8JAT1"/>
<sequence length="96" mass="10523">MDNWTIHPLGIENGDIADSEEGSDNEEISDVVLADLPEEGLMDEPAAKPSLLLRDPHMNITVEEQEHLLIPPPPLVADVGTTGEEEAHPYRHPVVL</sequence>
<name>A0A2G8JAT1_STIJA</name>
<protein>
    <submittedName>
        <fullName evidence="2">Uncharacterized protein</fullName>
    </submittedName>
</protein>
<evidence type="ECO:0000256" key="1">
    <source>
        <dbReference type="SAM" id="MobiDB-lite"/>
    </source>
</evidence>
<keyword evidence="3" id="KW-1185">Reference proteome</keyword>
<reference evidence="2 3" key="1">
    <citation type="journal article" date="2017" name="PLoS Biol.">
        <title>The sea cucumber genome provides insights into morphological evolution and visceral regeneration.</title>
        <authorList>
            <person name="Zhang X."/>
            <person name="Sun L."/>
            <person name="Yuan J."/>
            <person name="Sun Y."/>
            <person name="Gao Y."/>
            <person name="Zhang L."/>
            <person name="Li S."/>
            <person name="Dai H."/>
            <person name="Hamel J.F."/>
            <person name="Liu C."/>
            <person name="Yu Y."/>
            <person name="Liu S."/>
            <person name="Lin W."/>
            <person name="Guo K."/>
            <person name="Jin S."/>
            <person name="Xu P."/>
            <person name="Storey K.B."/>
            <person name="Huan P."/>
            <person name="Zhang T."/>
            <person name="Zhou Y."/>
            <person name="Zhang J."/>
            <person name="Lin C."/>
            <person name="Li X."/>
            <person name="Xing L."/>
            <person name="Huo D."/>
            <person name="Sun M."/>
            <person name="Wang L."/>
            <person name="Mercier A."/>
            <person name="Li F."/>
            <person name="Yang H."/>
            <person name="Xiang J."/>
        </authorList>
    </citation>
    <scope>NUCLEOTIDE SEQUENCE [LARGE SCALE GENOMIC DNA]</scope>
    <source>
        <strain evidence="2">Shaxun</strain>
        <tissue evidence="2">Muscle</tissue>
    </source>
</reference>
<evidence type="ECO:0000313" key="3">
    <source>
        <dbReference type="Proteomes" id="UP000230750"/>
    </source>
</evidence>
<gene>
    <name evidence="2" type="ORF">BSL78_30348</name>
</gene>
<feature type="region of interest" description="Disordered" evidence="1">
    <location>
        <begin position="72"/>
        <end position="96"/>
    </location>
</feature>
<dbReference type="EMBL" id="MRZV01003186">
    <property type="protein sequence ID" value="PIK32841.1"/>
    <property type="molecule type" value="Genomic_DNA"/>
</dbReference>
<evidence type="ECO:0000313" key="2">
    <source>
        <dbReference type="EMBL" id="PIK32841.1"/>
    </source>
</evidence>